<evidence type="ECO:0000256" key="1">
    <source>
        <dbReference type="SAM" id="MobiDB-lite"/>
    </source>
</evidence>
<gene>
    <name evidence="2" type="ORF">N656DRAFT_22931</name>
</gene>
<dbReference type="EMBL" id="MU853332">
    <property type="protein sequence ID" value="KAK4117218.1"/>
    <property type="molecule type" value="Genomic_DNA"/>
</dbReference>
<dbReference type="RefSeq" id="XP_064674788.1">
    <property type="nucleotide sequence ID" value="XM_064808954.1"/>
</dbReference>
<proteinExistence type="predicted"/>
<feature type="region of interest" description="Disordered" evidence="1">
    <location>
        <begin position="1"/>
        <end position="70"/>
    </location>
</feature>
<accession>A0AAN6YXJ4</accession>
<dbReference type="AlphaFoldDB" id="A0AAN6YXJ4"/>
<reference evidence="2" key="2">
    <citation type="submission" date="2023-05" db="EMBL/GenBank/DDBJ databases">
        <authorList>
            <consortium name="Lawrence Berkeley National Laboratory"/>
            <person name="Steindorff A."/>
            <person name="Hensen N."/>
            <person name="Bonometti L."/>
            <person name="Westerberg I."/>
            <person name="Brannstrom I.O."/>
            <person name="Guillou S."/>
            <person name="Cros-Aarteil S."/>
            <person name="Calhoun S."/>
            <person name="Haridas S."/>
            <person name="Kuo A."/>
            <person name="Mondo S."/>
            <person name="Pangilinan J."/>
            <person name="Riley R."/>
            <person name="Labutti K."/>
            <person name="Andreopoulos B."/>
            <person name="Lipzen A."/>
            <person name="Chen C."/>
            <person name="Yanf M."/>
            <person name="Daum C."/>
            <person name="Ng V."/>
            <person name="Clum A."/>
            <person name="Ohm R."/>
            <person name="Martin F."/>
            <person name="Silar P."/>
            <person name="Natvig D."/>
            <person name="Lalanne C."/>
            <person name="Gautier V."/>
            <person name="Ament-Velasquez S.L."/>
            <person name="Kruys A."/>
            <person name="Hutchinson M.I."/>
            <person name="Powell A.J."/>
            <person name="Barry K."/>
            <person name="Miller A.N."/>
            <person name="Grigoriev I.V."/>
            <person name="Debuchy R."/>
            <person name="Gladieux P."/>
            <person name="Thoren M.H."/>
            <person name="Johannesson H."/>
        </authorList>
    </citation>
    <scope>NUCLEOTIDE SEQUENCE</scope>
    <source>
        <strain evidence="2">CBS 508.74</strain>
    </source>
</reference>
<evidence type="ECO:0000313" key="2">
    <source>
        <dbReference type="EMBL" id="KAK4117218.1"/>
    </source>
</evidence>
<feature type="compositionally biased region" description="Pro residues" evidence="1">
    <location>
        <begin position="10"/>
        <end position="19"/>
    </location>
</feature>
<reference evidence="2" key="1">
    <citation type="journal article" date="2023" name="Mol. Phylogenet. Evol.">
        <title>Genome-scale phylogeny and comparative genomics of the fungal order Sordariales.</title>
        <authorList>
            <person name="Hensen N."/>
            <person name="Bonometti L."/>
            <person name="Westerberg I."/>
            <person name="Brannstrom I.O."/>
            <person name="Guillou S."/>
            <person name="Cros-Aarteil S."/>
            <person name="Calhoun S."/>
            <person name="Haridas S."/>
            <person name="Kuo A."/>
            <person name="Mondo S."/>
            <person name="Pangilinan J."/>
            <person name="Riley R."/>
            <person name="LaButti K."/>
            <person name="Andreopoulos B."/>
            <person name="Lipzen A."/>
            <person name="Chen C."/>
            <person name="Yan M."/>
            <person name="Daum C."/>
            <person name="Ng V."/>
            <person name="Clum A."/>
            <person name="Steindorff A."/>
            <person name="Ohm R.A."/>
            <person name="Martin F."/>
            <person name="Silar P."/>
            <person name="Natvig D.O."/>
            <person name="Lalanne C."/>
            <person name="Gautier V."/>
            <person name="Ament-Velasquez S.L."/>
            <person name="Kruys A."/>
            <person name="Hutchinson M.I."/>
            <person name="Powell A.J."/>
            <person name="Barry K."/>
            <person name="Miller A.N."/>
            <person name="Grigoriev I.V."/>
            <person name="Debuchy R."/>
            <person name="Gladieux P."/>
            <person name="Hiltunen Thoren M."/>
            <person name="Johannesson H."/>
        </authorList>
    </citation>
    <scope>NUCLEOTIDE SEQUENCE</scope>
    <source>
        <strain evidence="2">CBS 508.74</strain>
    </source>
</reference>
<name>A0AAN6YXJ4_9PEZI</name>
<dbReference type="Proteomes" id="UP001302812">
    <property type="component" value="Unassembled WGS sequence"/>
</dbReference>
<dbReference type="GeneID" id="89933077"/>
<sequence>MAAEKAVQPPLLPLSAPPRPPDHDSLAAPPPPVLIAPAPAAGPGAPPATAPQQQPPVPVPPPPFQPHYDPSLDPAIKHLLDQQAELQAKHAEVQAKLAALLPQKYGPNIKVELEMLRHKHRVLRAYADDNREPSCFLLSHVTPDDRSFHPIFAPLSPQPYLMPPIRIVRQYSTLVRRRRGESVAVSVRVHRDGLC</sequence>
<feature type="compositionally biased region" description="Pro residues" evidence="1">
    <location>
        <begin position="44"/>
        <end position="65"/>
    </location>
</feature>
<evidence type="ECO:0000313" key="3">
    <source>
        <dbReference type="Proteomes" id="UP001302812"/>
    </source>
</evidence>
<keyword evidence="3" id="KW-1185">Reference proteome</keyword>
<comment type="caution">
    <text evidence="2">The sequence shown here is derived from an EMBL/GenBank/DDBJ whole genome shotgun (WGS) entry which is preliminary data.</text>
</comment>
<organism evidence="2 3">
    <name type="scientific">Canariomyces notabilis</name>
    <dbReference type="NCBI Taxonomy" id="2074819"/>
    <lineage>
        <taxon>Eukaryota</taxon>
        <taxon>Fungi</taxon>
        <taxon>Dikarya</taxon>
        <taxon>Ascomycota</taxon>
        <taxon>Pezizomycotina</taxon>
        <taxon>Sordariomycetes</taxon>
        <taxon>Sordariomycetidae</taxon>
        <taxon>Sordariales</taxon>
        <taxon>Chaetomiaceae</taxon>
        <taxon>Canariomyces</taxon>
    </lineage>
</organism>
<protein>
    <submittedName>
        <fullName evidence="2">Uncharacterized protein</fullName>
    </submittedName>
</protein>